<reference evidence="1 2" key="1">
    <citation type="journal article" date="2013" name="PLoS Genet.">
        <title>Comparative genome structure, secondary metabolite, and effector coding capacity across Cochliobolus pathogens.</title>
        <authorList>
            <person name="Condon B.J."/>
            <person name="Leng Y."/>
            <person name="Wu D."/>
            <person name="Bushley K.E."/>
            <person name="Ohm R.A."/>
            <person name="Otillar R."/>
            <person name="Martin J."/>
            <person name="Schackwitz W."/>
            <person name="Grimwood J."/>
            <person name="MohdZainudin N."/>
            <person name="Xue C."/>
            <person name="Wang R."/>
            <person name="Manning V.A."/>
            <person name="Dhillon B."/>
            <person name="Tu Z.J."/>
            <person name="Steffenson B.J."/>
            <person name="Salamov A."/>
            <person name="Sun H."/>
            <person name="Lowry S."/>
            <person name="LaButti K."/>
            <person name="Han J."/>
            <person name="Copeland A."/>
            <person name="Lindquist E."/>
            <person name="Barry K."/>
            <person name="Schmutz J."/>
            <person name="Baker S.E."/>
            <person name="Ciuffetti L.M."/>
            <person name="Grigoriev I.V."/>
            <person name="Zhong S."/>
            <person name="Turgeon B.G."/>
        </authorList>
    </citation>
    <scope>NUCLEOTIDE SEQUENCE [LARGE SCALE GENOMIC DNA]</scope>
    <source>
        <strain evidence="1 2">26-R-13</strain>
    </source>
</reference>
<gene>
    <name evidence="1" type="ORF">COCCADRAFT_111975</name>
</gene>
<name>W6XJK3_COCC2</name>
<protein>
    <submittedName>
        <fullName evidence="1">Uncharacterized protein</fullName>
    </submittedName>
</protein>
<dbReference type="KEGG" id="bze:COCCADRAFT_111975"/>
<dbReference type="Proteomes" id="UP000053841">
    <property type="component" value="Unassembled WGS sequence"/>
</dbReference>
<evidence type="ECO:0000313" key="2">
    <source>
        <dbReference type="Proteomes" id="UP000053841"/>
    </source>
</evidence>
<dbReference type="GeneID" id="19144377"/>
<dbReference type="HOGENOM" id="CLU_3129659_0_0_1"/>
<dbReference type="EMBL" id="KI964950">
    <property type="protein sequence ID" value="EUC27342.1"/>
    <property type="molecule type" value="Genomic_DNA"/>
</dbReference>
<dbReference type="RefSeq" id="XP_007718355.1">
    <property type="nucleotide sequence ID" value="XM_007720165.1"/>
</dbReference>
<proteinExistence type="predicted"/>
<evidence type="ECO:0000313" key="1">
    <source>
        <dbReference type="EMBL" id="EUC27342.1"/>
    </source>
</evidence>
<feature type="non-terminal residue" evidence="1">
    <location>
        <position position="1"/>
    </location>
</feature>
<organism evidence="1 2">
    <name type="scientific">Cochliobolus carbonum (strain 26-R-13)</name>
    <name type="common">Maize leaf spot fungus</name>
    <name type="synonym">Bipolaris zeicola</name>
    <dbReference type="NCBI Taxonomy" id="930089"/>
    <lineage>
        <taxon>Eukaryota</taxon>
        <taxon>Fungi</taxon>
        <taxon>Dikarya</taxon>
        <taxon>Ascomycota</taxon>
        <taxon>Pezizomycotina</taxon>
        <taxon>Dothideomycetes</taxon>
        <taxon>Pleosporomycetidae</taxon>
        <taxon>Pleosporales</taxon>
        <taxon>Pleosporineae</taxon>
        <taxon>Pleosporaceae</taxon>
        <taxon>Bipolaris</taxon>
    </lineage>
</organism>
<sequence length="50" mass="5342">VSLSNRLALSNPVTVTAQVRLLGSVSAVVSLRGIWECVGHQTSLDSNRHL</sequence>
<keyword evidence="2" id="KW-1185">Reference proteome</keyword>
<accession>W6XJK3</accession>
<dbReference type="AlphaFoldDB" id="W6XJK3"/>